<dbReference type="InterPro" id="IPR036318">
    <property type="entry name" value="FAD-bd_PCMH-like_sf"/>
</dbReference>
<comment type="cofactor">
    <cofactor evidence="1">
        <name>FAD</name>
        <dbReference type="ChEBI" id="CHEBI:57692"/>
    </cofactor>
</comment>
<proteinExistence type="inferred from homology"/>
<accession>A0A0J8TXT8</accession>
<evidence type="ECO:0000313" key="7">
    <source>
        <dbReference type="EMBL" id="KMV14221.1"/>
    </source>
</evidence>
<evidence type="ECO:0000256" key="2">
    <source>
        <dbReference type="ARBA" id="ARBA00005466"/>
    </source>
</evidence>
<evidence type="ECO:0000256" key="4">
    <source>
        <dbReference type="ARBA" id="ARBA00022827"/>
    </source>
</evidence>
<dbReference type="PROSITE" id="PS00862">
    <property type="entry name" value="OX2_COVAL_FAD"/>
    <property type="match status" value="1"/>
</dbReference>
<dbReference type="InterPro" id="IPR016169">
    <property type="entry name" value="FAD-bd_PCMH_sub2"/>
</dbReference>
<dbReference type="OrthoDB" id="545125at2"/>
<keyword evidence="3" id="KW-0285">Flavoprotein</keyword>
<evidence type="ECO:0000256" key="5">
    <source>
        <dbReference type="ARBA" id="ARBA00023002"/>
    </source>
</evidence>
<dbReference type="InterPro" id="IPR016166">
    <property type="entry name" value="FAD-bd_PCMH"/>
</dbReference>
<organism evidence="7 8">
    <name type="scientific">Mycolicibacterium conceptionense</name>
    <dbReference type="NCBI Taxonomy" id="451644"/>
    <lineage>
        <taxon>Bacteria</taxon>
        <taxon>Bacillati</taxon>
        <taxon>Actinomycetota</taxon>
        <taxon>Actinomycetes</taxon>
        <taxon>Mycobacteriales</taxon>
        <taxon>Mycobacteriaceae</taxon>
        <taxon>Mycolicibacterium</taxon>
    </lineage>
</organism>
<dbReference type="Pfam" id="PF01565">
    <property type="entry name" value="FAD_binding_4"/>
    <property type="match status" value="1"/>
</dbReference>
<dbReference type="InterPro" id="IPR006094">
    <property type="entry name" value="Oxid_FAD_bind_N"/>
</dbReference>
<evidence type="ECO:0000259" key="6">
    <source>
        <dbReference type="PROSITE" id="PS51387"/>
    </source>
</evidence>
<dbReference type="SUPFAM" id="SSF56176">
    <property type="entry name" value="FAD-binding/transporter-associated domain-like"/>
    <property type="match status" value="1"/>
</dbReference>
<feature type="domain" description="FAD-binding PCMH-type" evidence="6">
    <location>
        <begin position="44"/>
        <end position="212"/>
    </location>
</feature>
<dbReference type="InterPro" id="IPR006093">
    <property type="entry name" value="Oxy_OxRdtase_FAD_BS"/>
</dbReference>
<reference evidence="7 8" key="1">
    <citation type="submission" date="2015-06" db="EMBL/GenBank/DDBJ databases">
        <title>Genome sequence of Mycobacterium conceptionense strain MLE.</title>
        <authorList>
            <person name="Greninger A.L."/>
            <person name="Cunningham G."/>
            <person name="Chiu C.Y."/>
            <person name="Miller S."/>
        </authorList>
    </citation>
    <scope>NUCLEOTIDE SEQUENCE [LARGE SCALE GENOMIC DNA]</scope>
    <source>
        <strain evidence="7 8">MLE</strain>
    </source>
</reference>
<dbReference type="EMBL" id="LFOD01000053">
    <property type="protein sequence ID" value="KMV14221.1"/>
    <property type="molecule type" value="Genomic_DNA"/>
</dbReference>
<keyword evidence="5" id="KW-0560">Oxidoreductase</keyword>
<comment type="similarity">
    <text evidence="2">Belongs to the oxygen-dependent FAD-linked oxidoreductase family.</text>
</comment>
<dbReference type="PANTHER" id="PTHR42973">
    <property type="entry name" value="BINDING OXIDOREDUCTASE, PUTATIVE (AFU_ORTHOLOGUE AFUA_1G17690)-RELATED"/>
    <property type="match status" value="1"/>
</dbReference>
<dbReference type="Gene3D" id="3.30.465.10">
    <property type="match status" value="1"/>
</dbReference>
<protein>
    <submittedName>
        <fullName evidence="7">FAD-linked oxidase</fullName>
    </submittedName>
</protein>
<dbReference type="GO" id="GO:0071949">
    <property type="term" value="F:FAD binding"/>
    <property type="evidence" value="ECO:0007669"/>
    <property type="project" value="InterPro"/>
</dbReference>
<dbReference type="AlphaFoldDB" id="A0A0J8TXT8"/>
<dbReference type="Proteomes" id="UP000037594">
    <property type="component" value="Unassembled WGS sequence"/>
</dbReference>
<dbReference type="InterPro" id="IPR050416">
    <property type="entry name" value="FAD-linked_Oxidoreductase"/>
</dbReference>
<dbReference type="Gene3D" id="3.30.43.10">
    <property type="entry name" value="Uridine Diphospho-n-acetylenolpyruvylglucosamine Reductase, domain 2"/>
    <property type="match status" value="1"/>
</dbReference>
<keyword evidence="4" id="KW-0274">FAD</keyword>
<dbReference type="GO" id="GO:0016491">
    <property type="term" value="F:oxidoreductase activity"/>
    <property type="evidence" value="ECO:0007669"/>
    <property type="project" value="UniProtKB-KW"/>
</dbReference>
<dbReference type="Gene3D" id="3.40.462.20">
    <property type="match status" value="1"/>
</dbReference>
<dbReference type="PATRIC" id="fig|451644.5.peg.6398"/>
<evidence type="ECO:0000256" key="3">
    <source>
        <dbReference type="ARBA" id="ARBA00022630"/>
    </source>
</evidence>
<name>A0A0J8TXT8_9MYCO</name>
<sequence>MTLTDVAHDGLDDALEGLRAHVAAPVALPGEAGYERATPWNVAATVQPAAVVLASTAYDIANTVGYAAARGYRVAVQATGHGALSVASDTILVVTSGMTDVTVDPVARTARVAAGATWQHVLDAAAPHGLAGLGGSAPGVGVVGFLTGAGIGPLVRSVGLSSDYVRSFELVTGAGELLRATPDENAELFWGLRGGKSTLGIVTSVEIDLLPIVEFYGGAVYFDGADAAVVLREWSRWCAGLPESISTSIALQQLPPLPGIPEPLAGKFTVAVRYAALGDFGEAERLLAPMRAVATPVLDTVAVMPYAAIGAVHADPVDPMPIYEHHTLLRELTAETVEVLLAAAGPDSGSVQTIVEVRMLGGALAREAQHRSAFCHRDAAFAVAVIGVLVPPVAELVVPQAGALIVALSQWSSGGQLANFAPSEDAGRAVRVYDDETRHWLAALADRHDPAGVFRCGQVVRFVG</sequence>
<dbReference type="InterPro" id="IPR016167">
    <property type="entry name" value="FAD-bd_PCMH_sub1"/>
</dbReference>
<dbReference type="PANTHER" id="PTHR42973:SF39">
    <property type="entry name" value="FAD-BINDING PCMH-TYPE DOMAIN-CONTAINING PROTEIN"/>
    <property type="match status" value="1"/>
</dbReference>
<dbReference type="PROSITE" id="PS51387">
    <property type="entry name" value="FAD_PCMH"/>
    <property type="match status" value="1"/>
</dbReference>
<gene>
    <name evidence="7" type="ORF">ACT17_31185</name>
</gene>
<evidence type="ECO:0000256" key="1">
    <source>
        <dbReference type="ARBA" id="ARBA00001974"/>
    </source>
</evidence>
<dbReference type="RefSeq" id="WP_019347522.1">
    <property type="nucleotide sequence ID" value="NZ_AGSZ01000551.1"/>
</dbReference>
<evidence type="ECO:0000313" key="8">
    <source>
        <dbReference type="Proteomes" id="UP000037594"/>
    </source>
</evidence>
<comment type="caution">
    <text evidence="7">The sequence shown here is derived from an EMBL/GenBank/DDBJ whole genome shotgun (WGS) entry which is preliminary data.</text>
</comment>